<dbReference type="Pfam" id="PF15712">
    <property type="entry name" value="NPAT_C"/>
    <property type="match status" value="1"/>
</dbReference>
<reference evidence="4" key="1">
    <citation type="submission" date="2025-08" db="UniProtKB">
        <authorList>
            <consortium name="RefSeq"/>
        </authorList>
    </citation>
    <scope>IDENTIFICATION</scope>
    <source>
        <tissue evidence="4">Spleen</tissue>
    </source>
</reference>
<feature type="compositionally biased region" description="Basic residues" evidence="1">
    <location>
        <begin position="1412"/>
        <end position="1422"/>
    </location>
</feature>
<dbReference type="GO" id="GO:0003712">
    <property type="term" value="F:transcription coregulator activity"/>
    <property type="evidence" value="ECO:0007669"/>
    <property type="project" value="TreeGrafter"/>
</dbReference>
<proteinExistence type="predicted"/>
<evidence type="ECO:0000313" key="3">
    <source>
        <dbReference type="Proteomes" id="UP000504623"/>
    </source>
</evidence>
<feature type="compositionally biased region" description="Polar residues" evidence="1">
    <location>
        <begin position="1193"/>
        <end position="1210"/>
    </location>
</feature>
<feature type="region of interest" description="Disordered" evidence="1">
    <location>
        <begin position="1081"/>
        <end position="1134"/>
    </location>
</feature>
<feature type="region of interest" description="Disordered" evidence="1">
    <location>
        <begin position="1272"/>
        <end position="1318"/>
    </location>
</feature>
<accession>A0A9B0T8N2</accession>
<gene>
    <name evidence="4" type="primary">NPAT</name>
</gene>
<dbReference type="Proteomes" id="UP000504623">
    <property type="component" value="Unplaced"/>
</dbReference>
<dbReference type="OrthoDB" id="6287635at2759"/>
<evidence type="ECO:0000259" key="2">
    <source>
        <dbReference type="Pfam" id="PF15712"/>
    </source>
</evidence>
<feature type="region of interest" description="Disordered" evidence="1">
    <location>
        <begin position="649"/>
        <end position="672"/>
    </location>
</feature>
<name>A0A9B0T8N2_CHRAS</name>
<organism evidence="3 4">
    <name type="scientific">Chrysochloris asiatica</name>
    <name type="common">Cape golden mole</name>
    <dbReference type="NCBI Taxonomy" id="185453"/>
    <lineage>
        <taxon>Eukaryota</taxon>
        <taxon>Metazoa</taxon>
        <taxon>Chordata</taxon>
        <taxon>Craniata</taxon>
        <taxon>Vertebrata</taxon>
        <taxon>Euteleostomi</taxon>
        <taxon>Mammalia</taxon>
        <taxon>Eutheria</taxon>
        <taxon>Afrotheria</taxon>
        <taxon>Chrysochloridae</taxon>
        <taxon>Chrysochlorinae</taxon>
        <taxon>Chrysochloris</taxon>
    </lineage>
</organism>
<feature type="region of interest" description="Disordered" evidence="1">
    <location>
        <begin position="1372"/>
        <end position="1428"/>
    </location>
</feature>
<dbReference type="RefSeq" id="XP_006834022.1">
    <property type="nucleotide sequence ID" value="XM_006833959.1"/>
</dbReference>
<dbReference type="InterPro" id="IPR052850">
    <property type="entry name" value="NPAT_LisH"/>
</dbReference>
<feature type="compositionally biased region" description="Polar residues" evidence="1">
    <location>
        <begin position="1399"/>
        <end position="1410"/>
    </location>
</feature>
<evidence type="ECO:0000313" key="4">
    <source>
        <dbReference type="RefSeq" id="XP_006834022.1"/>
    </source>
</evidence>
<feature type="compositionally biased region" description="Polar residues" evidence="1">
    <location>
        <begin position="719"/>
        <end position="729"/>
    </location>
</feature>
<feature type="compositionally biased region" description="Polar residues" evidence="1">
    <location>
        <begin position="1372"/>
        <end position="1381"/>
    </location>
</feature>
<keyword evidence="3" id="KW-1185">Reference proteome</keyword>
<dbReference type="PANTHER" id="PTHR15087:SF14">
    <property type="entry name" value="PROTEIN NPAT"/>
    <property type="match status" value="1"/>
</dbReference>
<evidence type="ECO:0000256" key="1">
    <source>
        <dbReference type="SAM" id="MobiDB-lite"/>
    </source>
</evidence>
<feature type="region of interest" description="Disordered" evidence="1">
    <location>
        <begin position="1188"/>
        <end position="1210"/>
    </location>
</feature>
<feature type="compositionally biased region" description="Polar residues" evidence="1">
    <location>
        <begin position="1103"/>
        <end position="1124"/>
    </location>
</feature>
<protein>
    <submittedName>
        <fullName evidence="4">Protein NPAT</fullName>
    </submittedName>
</protein>
<dbReference type="GeneID" id="102811427"/>
<dbReference type="InterPro" id="IPR031442">
    <property type="entry name" value="NPAT_C"/>
</dbReference>
<dbReference type="PANTHER" id="PTHR15087">
    <property type="entry name" value="PROTEIN NPAT"/>
    <property type="match status" value="1"/>
</dbReference>
<dbReference type="GO" id="GO:0005634">
    <property type="term" value="C:nucleus"/>
    <property type="evidence" value="ECO:0007669"/>
    <property type="project" value="TreeGrafter"/>
</dbReference>
<feature type="compositionally biased region" description="Basic and acidic residues" evidence="1">
    <location>
        <begin position="1293"/>
        <end position="1302"/>
    </location>
</feature>
<sequence>MGALRVFNLDRKRNVDFPSHPVCYLQQENLTSTCQTFILESSNLKEYAEHCTDEGFIPACLLSLFGKNLTTILNEYVAMKAKETSNDVPAIMSSLWKKLDHTLSQIRSMQSSPGFAASQRARTRSGIAEIKRQRRLASHATPVSSDVLTLPYLSGQFTTTPLTTTQVVRSASQISTPLRSNFVVVNPSQSQDTVTTGEVLNMIPGLQERKTHASLMSPGRRKSDYQKKAITLSGPHSTIRNFQDPNAFAVEKQMVIENAREKILSNKSLQEKLAENINKFLTSDNNIVQVPKQTDSNPTEPETSIDELLGLQSEIHMSEEAIQDILEQTESDPAFQALFDLFDYGKTKSNKNIPQGISSQHMESNPNVVLADETNLAVKSPFETEASDDQSNQLPFCTYQNEDTSNTLKNSSNPDELKQEAQEHFSQIGSSIQKKAFKTAGPMEQKCNLDITFETVPDLNDFNQRGNSDTVCSQHCTELYTSQMSTETEMTMEVDKNPLPSNVPSDSQLQPDQSDIQIASFISLGETNNENLILSGKGSQLLSQNPSKKSPFCETPNDTVRLKTNFHGSKSPDSSEIHQNKNEINNVLPIASQQLSDCQDNSSLPSKLLCVSVENSGLNISEQQVDICLGDPVTSVKLPNDSLSVELKHTENGTQPSKSEKAALDSQESSASVKENGDTIFLSLSESNNCVEVALMPPEGNPVEDSHSLPSESLCPSMGDSNVESQNTGDKPRDNSTEIDASNIVSLKIIISDDAFVPSDTELSSVVSNNISGENLPTIILSSAKSSTKNTELVKCLSSEETAGAVVSAERVGNSPSVEQGLLTLKPEHATISNLQSEDSNTTSANVASGVSKDAGYIQLMPATSATFGNSNNILIATCVTDPTALGTTVSQSNVMVLPGNSTPIAAQPPVPQLQTPPRPNSLFAVSQTMSPNFSQGSAIIIASPVQPVLQGMVGMIPVSVVGQSGNRFSAPPRQVLHMPLAAPVCNRSIPQFPVPPKSQKAQGLRNKPCTGKQVNNLVESSNQSAGFLAQRTEISDKNMATDLGRKLDESTVPFSGESTVPTSKPFESHRRVLCFDSTAPLVGNTPGPNHKVVSQNKEKNETSFPNLDSPIASSPLKSPSNNAIKKDKEKPPVPKLLSKSEAAINRHTTVREAQPEKKALSTEIVLESFHKATANKENELYRDMEKQKNPETTKLSNGQQNGSSRNEKTVASLQELTKNQGTSSNSKNVISVGAAVKDIKQEQTKSASCLINPLTKHTTEMLQDGQWHSPLSRLADGADLPPVPRTPGSGVGEKHKEEPTDGIKVPSSRRIGEDSSTTKVMVPPVTLDLPACSPASETGSENSVSMAAHTLMILSRAAISRTTSATPLKDNTQQFRSSRSNTKKRKIEELDECERNSRTSNKNLGNSSVPMKKKKIKKKKLPSSFPAGMDVDKFLLSLHYDE</sequence>
<feature type="domain" description="Protein NPAT C-terminal" evidence="2">
    <location>
        <begin position="770"/>
        <end position="1443"/>
    </location>
</feature>
<feature type="region of interest" description="Disordered" evidence="1">
    <location>
        <begin position="695"/>
        <end position="739"/>
    </location>
</feature>
<dbReference type="CTD" id="4863"/>